<name>A0ABS0SFY2_9HYPH</name>
<evidence type="ECO:0000259" key="1">
    <source>
        <dbReference type="Pfam" id="PF01814"/>
    </source>
</evidence>
<dbReference type="Gene3D" id="1.20.120.520">
    <property type="entry name" value="nmb1532 protein domain like"/>
    <property type="match status" value="1"/>
</dbReference>
<gene>
    <name evidence="2" type="ORF">IOD40_16255</name>
</gene>
<dbReference type="InterPro" id="IPR012312">
    <property type="entry name" value="Hemerythrin-like"/>
</dbReference>
<organism evidence="2 3">
    <name type="scientific">Aquamicrobium zhengzhouense</name>
    <dbReference type="NCBI Taxonomy" id="2781738"/>
    <lineage>
        <taxon>Bacteria</taxon>
        <taxon>Pseudomonadati</taxon>
        <taxon>Pseudomonadota</taxon>
        <taxon>Alphaproteobacteria</taxon>
        <taxon>Hyphomicrobiales</taxon>
        <taxon>Phyllobacteriaceae</taxon>
        <taxon>Aquamicrobium</taxon>
    </lineage>
</organism>
<reference evidence="2 3" key="1">
    <citation type="submission" date="2020-10" db="EMBL/GenBank/DDBJ databases">
        <title>Aquamicrobium zhengzhouensis sp. nov., a exopolysaccharide producing bacterium isolated from farmland soil.</title>
        <authorList>
            <person name="Wang X."/>
        </authorList>
    </citation>
    <scope>NUCLEOTIDE SEQUENCE [LARGE SCALE GENOMIC DNA]</scope>
    <source>
        <strain evidence="3">cd-1</strain>
    </source>
</reference>
<accession>A0ABS0SFY2</accession>
<comment type="caution">
    <text evidence="2">The sequence shown here is derived from an EMBL/GenBank/DDBJ whole genome shotgun (WGS) entry which is preliminary data.</text>
</comment>
<dbReference type="Proteomes" id="UP000601789">
    <property type="component" value="Unassembled WGS sequence"/>
</dbReference>
<keyword evidence="3" id="KW-1185">Reference proteome</keyword>
<sequence>MCAPGRETPCSHVGQSHETKLAICRDLEEIADGLPSRIDRRKCLIVASTLVPLLRQSHAYEESCVFPAFADDVVHRDYRLKTIERLRCEHIEDECAAQDLTDALMSIGHGQPVTNPEALGFMLRAFFEAMRRHIAFEREHIFPILSERHAQSHN</sequence>
<evidence type="ECO:0000313" key="3">
    <source>
        <dbReference type="Proteomes" id="UP000601789"/>
    </source>
</evidence>
<feature type="domain" description="Hemerythrin-like" evidence="1">
    <location>
        <begin position="15"/>
        <end position="145"/>
    </location>
</feature>
<protein>
    <submittedName>
        <fullName evidence="2">Hemerythrin domain-containing protein</fullName>
    </submittedName>
</protein>
<proteinExistence type="predicted"/>
<dbReference type="EMBL" id="JADGMQ010000014">
    <property type="protein sequence ID" value="MBI1622214.1"/>
    <property type="molecule type" value="Genomic_DNA"/>
</dbReference>
<dbReference type="Pfam" id="PF01814">
    <property type="entry name" value="Hemerythrin"/>
    <property type="match status" value="1"/>
</dbReference>
<evidence type="ECO:0000313" key="2">
    <source>
        <dbReference type="EMBL" id="MBI1622214.1"/>
    </source>
</evidence>